<sequence>AAEDCTAVIKKISYDSFTNSFVGLVPPLNDGIPTTLHYQTDSFKKLREWFSNEDRSHLINIHMIQPITNMQIAPNPFLLSAFGTNNKYEAIDIIRRWIWIFEQSSLQDIRIVGFSTDGDPKYMRAMRLVTGFFASLP</sequence>
<reference evidence="1" key="1">
    <citation type="submission" date="2021-02" db="EMBL/GenBank/DDBJ databases">
        <authorList>
            <person name="Nowell W R."/>
        </authorList>
    </citation>
    <scope>NUCLEOTIDE SEQUENCE</scope>
</reference>
<dbReference type="AlphaFoldDB" id="A0A8S3K9Q8"/>
<organism evidence="1 2">
    <name type="scientific">Rotaria magnacalcarata</name>
    <dbReference type="NCBI Taxonomy" id="392030"/>
    <lineage>
        <taxon>Eukaryota</taxon>
        <taxon>Metazoa</taxon>
        <taxon>Spiralia</taxon>
        <taxon>Gnathifera</taxon>
        <taxon>Rotifera</taxon>
        <taxon>Eurotatoria</taxon>
        <taxon>Bdelloidea</taxon>
        <taxon>Philodinida</taxon>
        <taxon>Philodinidae</taxon>
        <taxon>Rotaria</taxon>
    </lineage>
</organism>
<protein>
    <submittedName>
        <fullName evidence="1">Uncharacterized protein</fullName>
    </submittedName>
</protein>
<dbReference type="Proteomes" id="UP000676336">
    <property type="component" value="Unassembled WGS sequence"/>
</dbReference>
<feature type="non-terminal residue" evidence="1">
    <location>
        <position position="137"/>
    </location>
</feature>
<proteinExistence type="predicted"/>
<comment type="caution">
    <text evidence="1">The sequence shown here is derived from an EMBL/GenBank/DDBJ whole genome shotgun (WGS) entry which is preliminary data.</text>
</comment>
<feature type="non-terminal residue" evidence="1">
    <location>
        <position position="1"/>
    </location>
</feature>
<name>A0A8S3K9Q8_9BILA</name>
<evidence type="ECO:0000313" key="2">
    <source>
        <dbReference type="Proteomes" id="UP000676336"/>
    </source>
</evidence>
<gene>
    <name evidence="1" type="ORF">SMN809_LOCUS86287</name>
</gene>
<evidence type="ECO:0000313" key="1">
    <source>
        <dbReference type="EMBL" id="CAF5229367.1"/>
    </source>
</evidence>
<accession>A0A8S3K9Q8</accession>
<dbReference type="EMBL" id="CAJOBI010369847">
    <property type="protein sequence ID" value="CAF5229367.1"/>
    <property type="molecule type" value="Genomic_DNA"/>
</dbReference>